<dbReference type="eggNOG" id="ENOG502S01M">
    <property type="taxonomic scope" value="Eukaryota"/>
</dbReference>
<dbReference type="GO" id="GO:0000398">
    <property type="term" value="P:mRNA splicing, via spliceosome"/>
    <property type="evidence" value="ECO:0007669"/>
    <property type="project" value="InterPro"/>
</dbReference>
<reference evidence="3" key="1">
    <citation type="submission" date="2013-01" db="EMBL/GenBank/DDBJ databases">
        <title>Draft Genome Sequence of a Mulberry Tree, Morus notabilis C.K. Schneid.</title>
        <authorList>
            <person name="He N."/>
            <person name="Zhao S."/>
        </authorList>
    </citation>
    <scope>NUCLEOTIDE SEQUENCE</scope>
</reference>
<proteinExistence type="predicted"/>
<dbReference type="InterPro" id="IPR039690">
    <property type="entry name" value="SNRNP25"/>
</dbReference>
<dbReference type="Proteomes" id="UP000030645">
    <property type="component" value="Unassembled WGS sequence"/>
</dbReference>
<dbReference type="InterPro" id="IPR000626">
    <property type="entry name" value="Ubiquitin-like_dom"/>
</dbReference>
<dbReference type="EMBL" id="KE343759">
    <property type="protein sequence ID" value="EXB40152.1"/>
    <property type="molecule type" value="Genomic_DNA"/>
</dbReference>
<organism evidence="2 3">
    <name type="scientific">Morus notabilis</name>
    <dbReference type="NCBI Taxonomy" id="981085"/>
    <lineage>
        <taxon>Eukaryota</taxon>
        <taxon>Viridiplantae</taxon>
        <taxon>Streptophyta</taxon>
        <taxon>Embryophyta</taxon>
        <taxon>Tracheophyta</taxon>
        <taxon>Spermatophyta</taxon>
        <taxon>Magnoliopsida</taxon>
        <taxon>eudicotyledons</taxon>
        <taxon>Gunneridae</taxon>
        <taxon>Pentapetalae</taxon>
        <taxon>rosids</taxon>
        <taxon>fabids</taxon>
        <taxon>Rosales</taxon>
        <taxon>Moraceae</taxon>
        <taxon>Moreae</taxon>
        <taxon>Morus</taxon>
    </lineage>
</organism>
<dbReference type="CDD" id="cd17058">
    <property type="entry name" value="Ubl_SNRNP25"/>
    <property type="match status" value="1"/>
</dbReference>
<dbReference type="Pfam" id="PF18036">
    <property type="entry name" value="Ubiquitin_4"/>
    <property type="match status" value="1"/>
</dbReference>
<dbReference type="SUPFAM" id="SSF54236">
    <property type="entry name" value="Ubiquitin-like"/>
    <property type="match status" value="1"/>
</dbReference>
<dbReference type="PANTHER" id="PTHR14942">
    <property type="entry name" value="U11/U12 SMALL NUCLEAR RIBONUCLEOPROTEIN 25 KDA PROTEIN"/>
    <property type="match status" value="1"/>
</dbReference>
<evidence type="ECO:0000259" key="1">
    <source>
        <dbReference type="PROSITE" id="PS50053"/>
    </source>
</evidence>
<protein>
    <recommendedName>
        <fullName evidence="1">Ubiquitin-like domain-containing protein</fullName>
    </recommendedName>
</protein>
<dbReference type="STRING" id="981085.W9QTP4"/>
<dbReference type="OrthoDB" id="72819at2759"/>
<feature type="domain" description="Ubiquitin-like" evidence="1">
    <location>
        <begin position="57"/>
        <end position="136"/>
    </location>
</feature>
<dbReference type="PANTHER" id="PTHR14942:SF2">
    <property type="entry name" value="UBIQUITIN-LIKE SUPERFAMILY PROTEIN"/>
    <property type="match status" value="1"/>
</dbReference>
<evidence type="ECO:0000313" key="3">
    <source>
        <dbReference type="Proteomes" id="UP000030645"/>
    </source>
</evidence>
<accession>W9QTP4</accession>
<sequence>MARCRVCTSDDDFASPRFSLETHRRSLAFPLSPLSLINGLSRKSVSLSYDKLPQQPLKLSILKLDGSSFGVEVAKTATVEELKRAVEAVFCPLPQKISWQHVWGRFCLSYNGQKLVVDTDYVRDYGVKDGDQLHFMRHVSMSYNMVKKRSRKGFAASKHKKICNNEEQNDKENNKCDTKGKGKLHHHADQGCFIGQHEIRLTHLFGEWFSHCKIAFLGKKRVEDLACPARVTTGFLGGFKKIIQRCSEKCYSRKATILLSHGRRYP</sequence>
<dbReference type="InterPro" id="IPR029071">
    <property type="entry name" value="Ubiquitin-like_domsf"/>
</dbReference>
<name>W9QTP4_9ROSA</name>
<gene>
    <name evidence="2" type="ORF">L484_004502</name>
</gene>
<evidence type="ECO:0000313" key="2">
    <source>
        <dbReference type="EMBL" id="EXB40152.1"/>
    </source>
</evidence>
<dbReference type="InterPro" id="IPR040610">
    <property type="entry name" value="SNRNP25_ubiquitin"/>
</dbReference>
<dbReference type="KEGG" id="mnt:21388004"/>
<dbReference type="PROSITE" id="PS50053">
    <property type="entry name" value="UBIQUITIN_2"/>
    <property type="match status" value="1"/>
</dbReference>
<dbReference type="Gene3D" id="3.10.20.90">
    <property type="entry name" value="Phosphatidylinositol 3-kinase Catalytic Subunit, Chain A, domain 1"/>
    <property type="match status" value="1"/>
</dbReference>
<dbReference type="AlphaFoldDB" id="W9QTP4"/>
<keyword evidence="3" id="KW-1185">Reference proteome</keyword>